<dbReference type="InterPro" id="IPR020579">
    <property type="entry name" value="Exonuc_VII_lsu_C"/>
</dbReference>
<dbReference type="CDD" id="cd04489">
    <property type="entry name" value="ExoVII_LU_OBF"/>
    <property type="match status" value="1"/>
</dbReference>
<evidence type="ECO:0000313" key="11">
    <source>
        <dbReference type="Proteomes" id="UP000805841"/>
    </source>
</evidence>
<evidence type="ECO:0000256" key="7">
    <source>
        <dbReference type="SAM" id="Coils"/>
    </source>
</evidence>
<feature type="coiled-coil region" evidence="7">
    <location>
        <begin position="315"/>
        <end position="342"/>
    </location>
</feature>
<keyword evidence="1 5" id="KW-0963">Cytoplasm</keyword>
<evidence type="ECO:0000259" key="8">
    <source>
        <dbReference type="Pfam" id="PF02601"/>
    </source>
</evidence>
<evidence type="ECO:0000256" key="3">
    <source>
        <dbReference type="ARBA" id="ARBA00022801"/>
    </source>
</evidence>
<feature type="domain" description="Exonuclease VII large subunit C-terminal" evidence="8">
    <location>
        <begin position="132"/>
        <end position="443"/>
    </location>
</feature>
<dbReference type="PANTHER" id="PTHR30008:SF0">
    <property type="entry name" value="EXODEOXYRIBONUCLEASE 7 LARGE SUBUNIT"/>
    <property type="match status" value="1"/>
</dbReference>
<dbReference type="PANTHER" id="PTHR30008">
    <property type="entry name" value="EXODEOXYRIBONUCLEASE 7 LARGE SUBUNIT"/>
    <property type="match status" value="1"/>
</dbReference>
<dbReference type="EMBL" id="JAAOCA010000042">
    <property type="protein sequence ID" value="MBD1601806.1"/>
    <property type="molecule type" value="Genomic_DNA"/>
</dbReference>
<accession>A0ABR7Z8Z3</accession>
<dbReference type="InterPro" id="IPR025824">
    <property type="entry name" value="OB-fold_nuc-bd_dom"/>
</dbReference>
<keyword evidence="4 5" id="KW-0269">Exonuclease</keyword>
<keyword evidence="7" id="KW-0175">Coiled coil</keyword>
<proteinExistence type="inferred from homology"/>
<dbReference type="RefSeq" id="WP_190425771.1">
    <property type="nucleotide sequence ID" value="NZ_JAAOCA010000042.1"/>
</dbReference>
<dbReference type="Pfam" id="PF13742">
    <property type="entry name" value="tRNA_anti_2"/>
    <property type="match status" value="1"/>
</dbReference>
<dbReference type="InterPro" id="IPR003753">
    <property type="entry name" value="Exonuc_VII_L"/>
</dbReference>
<keyword evidence="11" id="KW-1185">Reference proteome</keyword>
<comment type="catalytic activity">
    <reaction evidence="5 6">
        <text>Exonucleolytic cleavage in either 5'- to 3'- or 3'- to 5'-direction to yield nucleoside 5'-phosphates.</text>
        <dbReference type="EC" id="3.1.11.6"/>
    </reaction>
</comment>
<comment type="similarity">
    <text evidence="5 6">Belongs to the XseA family.</text>
</comment>
<keyword evidence="2 5" id="KW-0540">Nuclease</keyword>
<evidence type="ECO:0000256" key="6">
    <source>
        <dbReference type="RuleBase" id="RU004355"/>
    </source>
</evidence>
<evidence type="ECO:0000313" key="10">
    <source>
        <dbReference type="EMBL" id="MBD1601806.1"/>
    </source>
</evidence>
<evidence type="ECO:0000256" key="2">
    <source>
        <dbReference type="ARBA" id="ARBA00022722"/>
    </source>
</evidence>
<comment type="subcellular location">
    <subcellularLocation>
        <location evidence="5 6">Cytoplasm</location>
    </subcellularLocation>
</comment>
<dbReference type="EC" id="3.1.11.6" evidence="5"/>
<dbReference type="Proteomes" id="UP000805841">
    <property type="component" value="Unassembled WGS sequence"/>
</dbReference>
<evidence type="ECO:0000259" key="9">
    <source>
        <dbReference type="Pfam" id="PF13742"/>
    </source>
</evidence>
<evidence type="ECO:0000256" key="1">
    <source>
        <dbReference type="ARBA" id="ARBA00022490"/>
    </source>
</evidence>
<name>A0ABR7Z8Z3_9PSED</name>
<dbReference type="Pfam" id="PF02601">
    <property type="entry name" value="Exonuc_VII_L"/>
    <property type="match status" value="1"/>
</dbReference>
<protein>
    <recommendedName>
        <fullName evidence="5">Exodeoxyribonuclease 7 large subunit</fullName>
        <ecNumber evidence="5">3.1.11.6</ecNumber>
    </recommendedName>
    <alternativeName>
        <fullName evidence="5">Exodeoxyribonuclease VII large subunit</fullName>
        <shortName evidence="5">Exonuclease VII large subunit</shortName>
    </alternativeName>
</protein>
<organism evidence="10 11">
    <name type="scientific">Pseudomonas typographi</name>
    <dbReference type="NCBI Taxonomy" id="2715964"/>
    <lineage>
        <taxon>Bacteria</taxon>
        <taxon>Pseudomonadati</taxon>
        <taxon>Pseudomonadota</taxon>
        <taxon>Gammaproteobacteria</taxon>
        <taxon>Pseudomonadales</taxon>
        <taxon>Pseudomonadaceae</taxon>
        <taxon>Pseudomonas</taxon>
    </lineage>
</organism>
<dbReference type="HAMAP" id="MF_00378">
    <property type="entry name" value="Exonuc_7_L"/>
    <property type="match status" value="1"/>
</dbReference>
<dbReference type="Gene3D" id="2.40.50.1010">
    <property type="match status" value="1"/>
</dbReference>
<evidence type="ECO:0000256" key="4">
    <source>
        <dbReference type="ARBA" id="ARBA00022839"/>
    </source>
</evidence>
<comment type="caution">
    <text evidence="10">The sequence shown here is derived from an EMBL/GenBank/DDBJ whole genome shotgun (WGS) entry which is preliminary data.</text>
</comment>
<comment type="subunit">
    <text evidence="5">Heterooligomer composed of large and small subunits.</text>
</comment>
<evidence type="ECO:0000256" key="5">
    <source>
        <dbReference type="HAMAP-Rule" id="MF_00378"/>
    </source>
</evidence>
<reference evidence="10 11" key="1">
    <citation type="journal article" date="2020" name="Insects">
        <title>Bacteria Belonging to Pseudomonas typographi sp. nov. from the Bark Beetle Ips typographus Have Genomic Potential to Aid in the Host Ecology.</title>
        <authorList>
            <person name="Peral-Aranega E."/>
            <person name="Saati-Santamaria Z."/>
            <person name="Kolarik M."/>
            <person name="Rivas R."/>
            <person name="Garcia-Fraile P."/>
        </authorList>
    </citation>
    <scope>NUCLEOTIDE SEQUENCE [LARGE SCALE GENOMIC DNA]</scope>
    <source>
        <strain evidence="10 11">CA3A</strain>
    </source>
</reference>
<dbReference type="NCBIfam" id="TIGR00237">
    <property type="entry name" value="xseA"/>
    <property type="match status" value="1"/>
</dbReference>
<gene>
    <name evidence="5" type="primary">xseA</name>
    <name evidence="10" type="ORF">HAQ05_24315</name>
</gene>
<sequence>MMNDPFARLGLDREVLTVGQLNNRARLLLEDVFGSVWVEGEISNLARPASGHVYFTLKDAGAQVRCALFRQNAARVRQALREGLAVKVRGKVSLFEGRGDYQLILDTVEPAGDGALRLAFEALKEKLAGEGLFSSEHKLPLPSHPRRIGIVSSPSGAVIRDIISVFRRRAPQVQLTLVPTAVQGREAIGQIARAIALADRAGFDAIILARGGGSLEDLWCFNEEEVARAVAACATPIVSAVGHETDVSISDFVADVRAPTPSAAAELLAPDNSDLKLRLDSLQQRLLLRLRNRLAHDQLRLDGLARRLRHPGERLRQQAQRLDDLDMRLRRAFERAHALRRQRVAQYDARLAAQHPGRAVALLRQRLETLAQRLPKVMNDQLKARRLQLQAQAQTLHVVSPLATLGRGYSILLDDRGQAVRRAEQAPPGQRLHARLGVGELTVRVEDNHLTPVNLSLLD</sequence>
<feature type="domain" description="OB-fold nucleic acid binding" evidence="9">
    <location>
        <begin position="16"/>
        <end position="108"/>
    </location>
</feature>
<comment type="function">
    <text evidence="5">Bidirectionally degrades single-stranded DNA into large acid-insoluble oligonucleotides, which are then degraded further into small acid-soluble oligonucleotides.</text>
</comment>
<keyword evidence="3 5" id="KW-0378">Hydrolase</keyword>